<evidence type="ECO:0000256" key="1">
    <source>
        <dbReference type="SAM" id="SignalP"/>
    </source>
</evidence>
<feature type="chain" id="PRO_5005549386" description="Secreted protein" evidence="1">
    <location>
        <begin position="19"/>
        <end position="155"/>
    </location>
</feature>
<proteinExistence type="predicted"/>
<organism evidence="2 3">
    <name type="scientific">Puccinia striiformis f. sp. tritici PST-78</name>
    <dbReference type="NCBI Taxonomy" id="1165861"/>
    <lineage>
        <taxon>Eukaryota</taxon>
        <taxon>Fungi</taxon>
        <taxon>Dikarya</taxon>
        <taxon>Basidiomycota</taxon>
        <taxon>Pucciniomycotina</taxon>
        <taxon>Pucciniomycetes</taxon>
        <taxon>Pucciniales</taxon>
        <taxon>Pucciniaceae</taxon>
        <taxon>Puccinia</taxon>
    </lineage>
</organism>
<accession>A0A0L0V2V8</accession>
<sequence length="155" mass="17420">MKVPFFLVEAVLTATLMASQSIAPSWNRILVATPGELGNRLRLPNHDRGDILYCYDSYEQWKVVNMSPIRVQFTILKDREPTTESFDLEPGQNAVVHGIPTSEKLHLFLDVVHVKPDESIEADHPPLQTAHAEPNQSPEDNTAYIQHLAVTGPFH</sequence>
<evidence type="ECO:0000313" key="2">
    <source>
        <dbReference type="EMBL" id="KNE93324.1"/>
    </source>
</evidence>
<keyword evidence="1" id="KW-0732">Signal</keyword>
<feature type="signal peptide" evidence="1">
    <location>
        <begin position="1"/>
        <end position="18"/>
    </location>
</feature>
<comment type="caution">
    <text evidence="2">The sequence shown here is derived from an EMBL/GenBank/DDBJ whole genome shotgun (WGS) entry which is preliminary data.</text>
</comment>
<dbReference type="AlphaFoldDB" id="A0A0L0V2V8"/>
<reference evidence="3" key="1">
    <citation type="submission" date="2014-03" db="EMBL/GenBank/DDBJ databases">
        <title>The Genome Sequence of Puccinia striiformis f. sp. tritici PST-78.</title>
        <authorList>
            <consortium name="The Broad Institute Genome Sequencing Platform"/>
            <person name="Cuomo C."/>
            <person name="Hulbert S."/>
            <person name="Chen X."/>
            <person name="Walker B."/>
            <person name="Young S.K."/>
            <person name="Zeng Q."/>
            <person name="Gargeya S."/>
            <person name="Fitzgerald M."/>
            <person name="Haas B."/>
            <person name="Abouelleil A."/>
            <person name="Alvarado L."/>
            <person name="Arachchi H.M."/>
            <person name="Berlin A.M."/>
            <person name="Chapman S.B."/>
            <person name="Goldberg J."/>
            <person name="Griggs A."/>
            <person name="Gujja S."/>
            <person name="Hansen M."/>
            <person name="Howarth C."/>
            <person name="Imamovic A."/>
            <person name="Larimer J."/>
            <person name="McCowan C."/>
            <person name="Montmayeur A."/>
            <person name="Murphy C."/>
            <person name="Neiman D."/>
            <person name="Pearson M."/>
            <person name="Priest M."/>
            <person name="Roberts A."/>
            <person name="Saif S."/>
            <person name="Shea T."/>
            <person name="Sisk P."/>
            <person name="Sykes S."/>
            <person name="Wortman J."/>
            <person name="Nusbaum C."/>
            <person name="Birren B."/>
        </authorList>
    </citation>
    <scope>NUCLEOTIDE SEQUENCE [LARGE SCALE GENOMIC DNA]</scope>
    <source>
        <strain evidence="3">race PST-78</strain>
    </source>
</reference>
<dbReference type="Proteomes" id="UP000054564">
    <property type="component" value="Unassembled WGS sequence"/>
</dbReference>
<protein>
    <recommendedName>
        <fullName evidence="4">Secreted protein</fullName>
    </recommendedName>
</protein>
<gene>
    <name evidence="2" type="ORF">PSTG_13266</name>
</gene>
<keyword evidence="3" id="KW-1185">Reference proteome</keyword>
<dbReference type="EMBL" id="AJIL01000139">
    <property type="protein sequence ID" value="KNE93324.1"/>
    <property type="molecule type" value="Genomic_DNA"/>
</dbReference>
<evidence type="ECO:0000313" key="3">
    <source>
        <dbReference type="Proteomes" id="UP000054564"/>
    </source>
</evidence>
<name>A0A0L0V2V8_9BASI</name>
<evidence type="ECO:0008006" key="4">
    <source>
        <dbReference type="Google" id="ProtNLM"/>
    </source>
</evidence>